<dbReference type="FunFam" id="3.40.50.300:FF:000006">
    <property type="entry name" value="DNA-binding transcriptional regulator NtrC"/>
    <property type="match status" value="1"/>
</dbReference>
<dbReference type="InterPro" id="IPR002078">
    <property type="entry name" value="Sigma_54_int"/>
</dbReference>
<dbReference type="GO" id="GO:0006355">
    <property type="term" value="P:regulation of DNA-templated transcription"/>
    <property type="evidence" value="ECO:0007669"/>
    <property type="project" value="InterPro"/>
</dbReference>
<dbReference type="STRING" id="351605.Gura_1152"/>
<accession>A5GAP4</accession>
<dbReference type="Gene3D" id="3.40.50.300">
    <property type="entry name" value="P-loop containing nucleotide triphosphate hydrolases"/>
    <property type="match status" value="1"/>
</dbReference>
<dbReference type="EMBL" id="CP000698">
    <property type="protein sequence ID" value="ABQ25356.1"/>
    <property type="molecule type" value="Genomic_DNA"/>
</dbReference>
<evidence type="ECO:0000259" key="5">
    <source>
        <dbReference type="PROSITE" id="PS50045"/>
    </source>
</evidence>
<dbReference type="Pfam" id="PF02954">
    <property type="entry name" value="HTH_8"/>
    <property type="match status" value="1"/>
</dbReference>
<name>A5GAP4_GEOUR</name>
<reference evidence="6 7" key="1">
    <citation type="submission" date="2007-05" db="EMBL/GenBank/DDBJ databases">
        <title>Complete sequence of Geobacter uraniireducens Rf4.</title>
        <authorList>
            <consortium name="US DOE Joint Genome Institute"/>
            <person name="Copeland A."/>
            <person name="Lucas S."/>
            <person name="Lapidus A."/>
            <person name="Barry K."/>
            <person name="Detter J.C."/>
            <person name="Glavina del Rio T."/>
            <person name="Hammon N."/>
            <person name="Israni S."/>
            <person name="Dalin E."/>
            <person name="Tice H."/>
            <person name="Pitluck S."/>
            <person name="Chertkov O."/>
            <person name="Brettin T."/>
            <person name="Bruce D."/>
            <person name="Han C."/>
            <person name="Schmutz J."/>
            <person name="Larimer F."/>
            <person name="Land M."/>
            <person name="Hauser L."/>
            <person name="Kyrpides N."/>
            <person name="Mikhailova N."/>
            <person name="Shelobolina E."/>
            <person name="Aklujkar M."/>
            <person name="Lovley D."/>
            <person name="Richardson P."/>
        </authorList>
    </citation>
    <scope>NUCLEOTIDE SEQUENCE [LARGE SCALE GENOMIC DNA]</scope>
    <source>
        <strain evidence="6 7">Rf4</strain>
    </source>
</reference>
<dbReference type="CDD" id="cd00009">
    <property type="entry name" value="AAA"/>
    <property type="match status" value="1"/>
</dbReference>
<dbReference type="SUPFAM" id="SSF141371">
    <property type="entry name" value="PilZ domain-like"/>
    <property type="match status" value="1"/>
</dbReference>
<dbReference type="RefSeq" id="WP_011938078.1">
    <property type="nucleotide sequence ID" value="NC_009483.1"/>
</dbReference>
<evidence type="ECO:0000313" key="7">
    <source>
        <dbReference type="Proteomes" id="UP000006695"/>
    </source>
</evidence>
<organism evidence="6 7">
    <name type="scientific">Geotalea uraniireducens (strain Rf4)</name>
    <name type="common">Geobacter uraniireducens</name>
    <dbReference type="NCBI Taxonomy" id="351605"/>
    <lineage>
        <taxon>Bacteria</taxon>
        <taxon>Pseudomonadati</taxon>
        <taxon>Thermodesulfobacteriota</taxon>
        <taxon>Desulfuromonadia</taxon>
        <taxon>Geobacterales</taxon>
        <taxon>Geobacteraceae</taxon>
        <taxon>Geotalea</taxon>
    </lineage>
</organism>
<evidence type="ECO:0000256" key="3">
    <source>
        <dbReference type="ARBA" id="ARBA00023015"/>
    </source>
</evidence>
<dbReference type="Gene3D" id="1.10.10.60">
    <property type="entry name" value="Homeodomain-like"/>
    <property type="match status" value="1"/>
</dbReference>
<dbReference type="SMART" id="SM00382">
    <property type="entry name" value="AAA"/>
    <property type="match status" value="1"/>
</dbReference>
<dbReference type="GO" id="GO:0035438">
    <property type="term" value="F:cyclic-di-GMP binding"/>
    <property type="evidence" value="ECO:0007669"/>
    <property type="project" value="InterPro"/>
</dbReference>
<keyword evidence="4" id="KW-0804">Transcription</keyword>
<evidence type="ECO:0000256" key="1">
    <source>
        <dbReference type="ARBA" id="ARBA00022741"/>
    </source>
</evidence>
<dbReference type="GO" id="GO:0005524">
    <property type="term" value="F:ATP binding"/>
    <property type="evidence" value="ECO:0007669"/>
    <property type="project" value="UniProtKB-KW"/>
</dbReference>
<keyword evidence="2" id="KW-0067">ATP-binding</keyword>
<evidence type="ECO:0000313" key="6">
    <source>
        <dbReference type="EMBL" id="ABQ25356.1"/>
    </source>
</evidence>
<dbReference type="PROSITE" id="PS00676">
    <property type="entry name" value="SIGMA54_INTERACT_2"/>
    <property type="match status" value="1"/>
</dbReference>
<keyword evidence="3" id="KW-0805">Transcription regulation</keyword>
<evidence type="ECO:0000256" key="2">
    <source>
        <dbReference type="ARBA" id="ARBA00022840"/>
    </source>
</evidence>
<dbReference type="PROSITE" id="PS50045">
    <property type="entry name" value="SIGMA54_INTERACT_4"/>
    <property type="match status" value="1"/>
</dbReference>
<dbReference type="Pfam" id="PF07238">
    <property type="entry name" value="PilZ"/>
    <property type="match status" value="1"/>
</dbReference>
<protein>
    <submittedName>
        <fullName evidence="6">Sigma-54 specific transcriptional regulator, Fis family</fullName>
    </submittedName>
</protein>
<dbReference type="InterPro" id="IPR025943">
    <property type="entry name" value="Sigma_54_int_dom_ATP-bd_2"/>
</dbReference>
<dbReference type="Gene3D" id="2.40.10.220">
    <property type="entry name" value="predicted glycosyltransferase like domains"/>
    <property type="match status" value="1"/>
</dbReference>
<dbReference type="Pfam" id="PF00158">
    <property type="entry name" value="Sigma54_activat"/>
    <property type="match status" value="1"/>
</dbReference>
<dbReference type="KEGG" id="gur:Gura_1152"/>
<dbReference type="Proteomes" id="UP000006695">
    <property type="component" value="Chromosome"/>
</dbReference>
<evidence type="ECO:0000256" key="4">
    <source>
        <dbReference type="ARBA" id="ARBA00023163"/>
    </source>
</evidence>
<dbReference type="AlphaFoldDB" id="A5GAP4"/>
<dbReference type="Gene3D" id="1.10.8.60">
    <property type="match status" value="1"/>
</dbReference>
<dbReference type="PANTHER" id="PTHR32071">
    <property type="entry name" value="TRANSCRIPTIONAL REGULATORY PROTEIN"/>
    <property type="match status" value="1"/>
</dbReference>
<dbReference type="PANTHER" id="PTHR32071:SF113">
    <property type="entry name" value="ALGINATE BIOSYNTHESIS TRANSCRIPTIONAL REGULATORY PROTEIN ALGB"/>
    <property type="match status" value="1"/>
</dbReference>
<dbReference type="PRINTS" id="PR01590">
    <property type="entry name" value="HTHFIS"/>
</dbReference>
<dbReference type="InterPro" id="IPR009875">
    <property type="entry name" value="PilZ_domain"/>
</dbReference>
<keyword evidence="7" id="KW-1185">Reference proteome</keyword>
<dbReference type="InterPro" id="IPR002197">
    <property type="entry name" value="HTH_Fis"/>
</dbReference>
<keyword evidence="1" id="KW-0547">Nucleotide-binding</keyword>
<gene>
    <name evidence="6" type="ordered locus">Gura_1152</name>
</gene>
<dbReference type="SUPFAM" id="SSF46689">
    <property type="entry name" value="Homeodomain-like"/>
    <property type="match status" value="1"/>
</dbReference>
<dbReference type="OrthoDB" id="9814761at2"/>
<dbReference type="SUPFAM" id="SSF52540">
    <property type="entry name" value="P-loop containing nucleoside triphosphate hydrolases"/>
    <property type="match status" value="1"/>
</dbReference>
<dbReference type="InterPro" id="IPR058031">
    <property type="entry name" value="AAA_lid_NorR"/>
</dbReference>
<dbReference type="InterPro" id="IPR003593">
    <property type="entry name" value="AAA+_ATPase"/>
</dbReference>
<dbReference type="GO" id="GO:0043565">
    <property type="term" value="F:sequence-specific DNA binding"/>
    <property type="evidence" value="ECO:0007669"/>
    <property type="project" value="InterPro"/>
</dbReference>
<feature type="domain" description="Sigma-54 factor interaction" evidence="5">
    <location>
        <begin position="185"/>
        <end position="413"/>
    </location>
</feature>
<dbReference type="HOGENOM" id="CLU_000445_6_0_7"/>
<proteinExistence type="predicted"/>
<dbReference type="Pfam" id="PF25601">
    <property type="entry name" value="AAA_lid_14"/>
    <property type="match status" value="1"/>
</dbReference>
<dbReference type="InterPro" id="IPR027417">
    <property type="entry name" value="P-loop_NTPase"/>
</dbReference>
<sequence length="488" mass="54501">MPRLSPRIIATVPATLDTPSSKIEMVITDLGLNGAYLRAHSPFPGKKLGVDTPVLLQYNLFGKGLFEHRGNIIRKDNAGYAVNFPGLDFATKRKLWEFIVDNLSDVHECPFCGESYITMPTTCKRCGWELNFNPPEYFNYYEKNCTIKKLHERLSGLDIEQLQKIVNFIDIDIAKVMGSEEIQEFVGTGNAMLEVFANIRKVAPTDLTVLVLGESGTGKELTAQAIHDRSTRKDKPFVAINCAAIPDNLLEAELFGYEKGAFTGAHISKKGKFEFADNGTIFLDEIGDMPPNLQAKLLRFLQDKIVERIGTVGGKKVNVRLIAATNRDLDAAIAEGKFRSDLYYRLDEFTINLPPVRERGEDTVILAKYFLNKFSREVGLTKTFTKDAADAIRNYDWPGNVREIINKVRRAIVMAGGKTVTPVDLLLDVAKMDVGAENNQLSDALAQIERAKIKEVLKGCSHNLSNAARMLGISRPTLYRRMKIYGID</sequence>
<dbReference type="InterPro" id="IPR009057">
    <property type="entry name" value="Homeodomain-like_sf"/>
</dbReference>